<name>A0A2M7Z4K3_9BACT</name>
<sequence length="62" mass="6551">MVAARPRSGQRRAGKKEGVLGVLCPQGFCPPAAIFGEFLPAVGGGLKISVEIFLIESSNFFQ</sequence>
<dbReference type="AlphaFoldDB" id="A0A2M7Z4K3"/>
<protein>
    <submittedName>
        <fullName evidence="1">Uncharacterized protein</fullName>
    </submittedName>
</protein>
<reference evidence="2" key="1">
    <citation type="submission" date="2017-09" db="EMBL/GenBank/DDBJ databases">
        <title>Depth-based differentiation of microbial function through sediment-hosted aquifers and enrichment of novel symbionts in the deep terrestrial subsurface.</title>
        <authorList>
            <person name="Probst A.J."/>
            <person name="Ladd B."/>
            <person name="Jarett J.K."/>
            <person name="Geller-Mcgrath D.E."/>
            <person name="Sieber C.M.K."/>
            <person name="Emerson J.B."/>
            <person name="Anantharaman K."/>
            <person name="Thomas B.C."/>
            <person name="Malmstrom R."/>
            <person name="Stieglmeier M."/>
            <person name="Klingl A."/>
            <person name="Woyke T."/>
            <person name="Ryan C.M."/>
            <person name="Banfield J.F."/>
        </authorList>
    </citation>
    <scope>NUCLEOTIDE SEQUENCE [LARGE SCALE GENOMIC DNA]</scope>
</reference>
<accession>A0A2M7Z4K3</accession>
<evidence type="ECO:0000313" key="2">
    <source>
        <dbReference type="Proteomes" id="UP000231034"/>
    </source>
</evidence>
<proteinExistence type="predicted"/>
<comment type="caution">
    <text evidence="1">The sequence shown here is derived from an EMBL/GenBank/DDBJ whole genome shotgun (WGS) entry which is preliminary data.</text>
</comment>
<dbReference type="Proteomes" id="UP000231034">
    <property type="component" value="Unassembled WGS sequence"/>
</dbReference>
<evidence type="ECO:0000313" key="1">
    <source>
        <dbReference type="EMBL" id="PJA84050.1"/>
    </source>
</evidence>
<organism evidence="1 2">
    <name type="scientific">Candidatus Nealsonbacteria bacterium CG_4_9_14_3_um_filter_37_13</name>
    <dbReference type="NCBI Taxonomy" id="1974695"/>
    <lineage>
        <taxon>Bacteria</taxon>
        <taxon>Candidatus Nealsoniibacteriota</taxon>
    </lineage>
</organism>
<dbReference type="EMBL" id="PFVR01000094">
    <property type="protein sequence ID" value="PJA84050.1"/>
    <property type="molecule type" value="Genomic_DNA"/>
</dbReference>
<gene>
    <name evidence="1" type="ORF">CO145_02670</name>
</gene>